<dbReference type="InterPro" id="IPR005656">
    <property type="entry name" value="MmgE_PrpD"/>
</dbReference>
<comment type="similarity">
    <text evidence="1">Belongs to the PrpD family.</text>
</comment>
<accession>A0ABR7D284</accession>
<proteinExistence type="inferred from homology"/>
<evidence type="ECO:0000259" key="2">
    <source>
        <dbReference type="Pfam" id="PF03972"/>
    </source>
</evidence>
<dbReference type="EMBL" id="JACOOH010000005">
    <property type="protein sequence ID" value="MBC5622004.1"/>
    <property type="molecule type" value="Genomic_DNA"/>
</dbReference>
<dbReference type="PANTHER" id="PTHR16943">
    <property type="entry name" value="2-METHYLCITRATE DEHYDRATASE-RELATED"/>
    <property type="match status" value="1"/>
</dbReference>
<dbReference type="Gene3D" id="3.30.1330.120">
    <property type="entry name" value="2-methylcitrate dehydratase PrpD"/>
    <property type="match status" value="1"/>
</dbReference>
<evidence type="ECO:0000313" key="4">
    <source>
        <dbReference type="EMBL" id="MBC5622004.1"/>
    </source>
</evidence>
<evidence type="ECO:0000256" key="1">
    <source>
        <dbReference type="ARBA" id="ARBA00006174"/>
    </source>
</evidence>
<dbReference type="Gene3D" id="1.10.4100.10">
    <property type="entry name" value="2-methylcitrate dehydratase PrpD"/>
    <property type="match status" value="1"/>
</dbReference>
<dbReference type="SUPFAM" id="SSF103378">
    <property type="entry name" value="2-methylcitrate dehydratase PrpD"/>
    <property type="match status" value="1"/>
</dbReference>
<evidence type="ECO:0000259" key="3">
    <source>
        <dbReference type="Pfam" id="PF19305"/>
    </source>
</evidence>
<dbReference type="RefSeq" id="WP_186976433.1">
    <property type="nucleotide sequence ID" value="NZ_JACOOH010000005.1"/>
</dbReference>
<dbReference type="Pfam" id="PF19305">
    <property type="entry name" value="MmgE_PrpD_C"/>
    <property type="match status" value="1"/>
</dbReference>
<dbReference type="InterPro" id="IPR042188">
    <property type="entry name" value="MmgE/PrpD_sf_2"/>
</dbReference>
<dbReference type="InterPro" id="IPR045337">
    <property type="entry name" value="MmgE_PrpD_C"/>
</dbReference>
<keyword evidence="5" id="KW-1185">Reference proteome</keyword>
<feature type="domain" description="MmgE/PrpD C-terminal" evidence="3">
    <location>
        <begin position="263"/>
        <end position="417"/>
    </location>
</feature>
<gene>
    <name evidence="4" type="ORF">H8S64_12925</name>
</gene>
<evidence type="ECO:0000313" key="5">
    <source>
        <dbReference type="Proteomes" id="UP000646484"/>
    </source>
</evidence>
<sequence length="443" mass="49084">MANITQRFVNKLYEMQDAQFPDSVMNKAQECFVDYVSVAIGGCNIYIDRNKKYIEKNNLNGKCHIFGLEITTDLHTAVFINAFNAHVLELDDSHRVAMTHLGAPIFSALIGVAEIYECTLMQIMKAAIVGYEAAIRLANTIQPSHKKRGFHVTGTCCTVGCAMGIASMLNYSEDEMRNVFSASVTSAAGLLAVISGNSEQKPYNCANAAIAGVNAALYGKYFIGAIDILGDSRGFFHAMTDEVHEERLFDDGYAILSIYQKLYAACRHCHAPMEAMLKIRGEFCWNDVEKIEVKVYDIAINGHDHTEIASISSAKQSIPYGVVAACIFGDCGQNSFTEEKIRDERIHELIKKVVVVEDPKLTELVPGKRVAIVDVILKDGTEISQRVDYAKGEPENPITQNEWEEKFYGLLQSVGIKANNAQSFYQLLHMGEGMLISKIFTIV</sequence>
<comment type="caution">
    <text evidence="4">The sequence shown here is derived from an EMBL/GenBank/DDBJ whole genome shotgun (WGS) entry which is preliminary data.</text>
</comment>
<dbReference type="Proteomes" id="UP000646484">
    <property type="component" value="Unassembled WGS sequence"/>
</dbReference>
<feature type="domain" description="MmgE/PrpD N-terminal" evidence="2">
    <location>
        <begin position="11"/>
        <end position="242"/>
    </location>
</feature>
<dbReference type="InterPro" id="IPR042183">
    <property type="entry name" value="MmgE/PrpD_sf_1"/>
</dbReference>
<name>A0ABR7D284_9BACT</name>
<dbReference type="Pfam" id="PF03972">
    <property type="entry name" value="MmgE_PrpD_N"/>
    <property type="match status" value="1"/>
</dbReference>
<dbReference type="PANTHER" id="PTHR16943:SF8">
    <property type="entry name" value="2-METHYLCITRATE DEHYDRATASE"/>
    <property type="match status" value="1"/>
</dbReference>
<protein>
    <submittedName>
        <fullName evidence="4">MmgE/PrpD family protein</fullName>
    </submittedName>
</protein>
<dbReference type="InterPro" id="IPR036148">
    <property type="entry name" value="MmgE/PrpD_sf"/>
</dbReference>
<organism evidence="4 5">
    <name type="scientific">Butyricimonas hominis</name>
    <dbReference type="NCBI Taxonomy" id="2763032"/>
    <lineage>
        <taxon>Bacteria</taxon>
        <taxon>Pseudomonadati</taxon>
        <taxon>Bacteroidota</taxon>
        <taxon>Bacteroidia</taxon>
        <taxon>Bacteroidales</taxon>
        <taxon>Odoribacteraceae</taxon>
        <taxon>Butyricimonas</taxon>
    </lineage>
</organism>
<dbReference type="InterPro" id="IPR045336">
    <property type="entry name" value="MmgE_PrpD_N"/>
</dbReference>
<reference evidence="4 5" key="1">
    <citation type="submission" date="2020-08" db="EMBL/GenBank/DDBJ databases">
        <title>Genome public.</title>
        <authorList>
            <person name="Liu C."/>
            <person name="Sun Q."/>
        </authorList>
    </citation>
    <scope>NUCLEOTIDE SEQUENCE [LARGE SCALE GENOMIC DNA]</scope>
    <source>
        <strain evidence="4 5">NSJ-56</strain>
    </source>
</reference>